<sequence>MTQEPFSNVGYRCWV</sequence>
<protein>
    <submittedName>
        <fullName evidence="1">Uncharacterized protein</fullName>
    </submittedName>
</protein>
<accession>A0A0A8ZBK7</accession>
<proteinExistence type="predicted"/>
<dbReference type="EMBL" id="GBRH01261086">
    <property type="protein sequence ID" value="JAD36809.1"/>
    <property type="molecule type" value="Transcribed_RNA"/>
</dbReference>
<organism evidence="1">
    <name type="scientific">Arundo donax</name>
    <name type="common">Giant reed</name>
    <name type="synonym">Donax arundinaceus</name>
    <dbReference type="NCBI Taxonomy" id="35708"/>
    <lineage>
        <taxon>Eukaryota</taxon>
        <taxon>Viridiplantae</taxon>
        <taxon>Streptophyta</taxon>
        <taxon>Embryophyta</taxon>
        <taxon>Tracheophyta</taxon>
        <taxon>Spermatophyta</taxon>
        <taxon>Magnoliopsida</taxon>
        <taxon>Liliopsida</taxon>
        <taxon>Poales</taxon>
        <taxon>Poaceae</taxon>
        <taxon>PACMAD clade</taxon>
        <taxon>Arundinoideae</taxon>
        <taxon>Arundineae</taxon>
        <taxon>Arundo</taxon>
    </lineage>
</organism>
<reference evidence="1" key="1">
    <citation type="submission" date="2014-09" db="EMBL/GenBank/DDBJ databases">
        <authorList>
            <person name="Magalhaes I.L.F."/>
            <person name="Oliveira U."/>
            <person name="Santos F.R."/>
            <person name="Vidigal T.H.D.A."/>
            <person name="Brescovit A.D."/>
            <person name="Santos A.J."/>
        </authorList>
    </citation>
    <scope>NUCLEOTIDE SEQUENCE</scope>
    <source>
        <tissue evidence="1">Shoot tissue taken approximately 20 cm above the soil surface</tissue>
    </source>
</reference>
<evidence type="ECO:0000313" key="1">
    <source>
        <dbReference type="EMBL" id="JAD36809.1"/>
    </source>
</evidence>
<reference evidence="1" key="2">
    <citation type="journal article" date="2015" name="Data Brief">
        <title>Shoot transcriptome of the giant reed, Arundo donax.</title>
        <authorList>
            <person name="Barrero R.A."/>
            <person name="Guerrero F.D."/>
            <person name="Moolhuijzen P."/>
            <person name="Goolsby J.A."/>
            <person name="Tidwell J."/>
            <person name="Bellgard S.E."/>
            <person name="Bellgard M.I."/>
        </authorList>
    </citation>
    <scope>NUCLEOTIDE SEQUENCE</scope>
    <source>
        <tissue evidence="1">Shoot tissue taken approximately 20 cm above the soil surface</tissue>
    </source>
</reference>
<name>A0A0A8ZBK7_ARUDO</name>